<dbReference type="SUPFAM" id="SSF52540">
    <property type="entry name" value="P-loop containing nucleoside triphosphate hydrolases"/>
    <property type="match status" value="1"/>
</dbReference>
<gene>
    <name evidence="7" type="ORF">AWB72_01845</name>
</gene>
<keyword evidence="3" id="KW-0418">Kinase</keyword>
<dbReference type="PANTHER" id="PTHR32309">
    <property type="entry name" value="TYROSINE-PROTEIN KINASE"/>
    <property type="match status" value="1"/>
</dbReference>
<sequence>MLMPLEEFRFGRGQRSALAATRRRSNVMVVTGATVGVGKTYVAANLAGLNARAGKRVLLIDADLRHGRVASLFGLSPGAGLAHVLSGRTDIKAALRSVDVRGLHVMTAGGELADPSELLSNGRLSEMLRQLMPHYDVIFIDTPAILAFADAITVAALGGSTILIAPPGPQSDDELEDAVNVLQRTGANVAGVIYNAPPRRAGDDRRRAYPTGYAARRRRSPGAF</sequence>
<dbReference type="InterPro" id="IPR050445">
    <property type="entry name" value="Bact_polysacc_biosynth/exp"/>
</dbReference>
<organism evidence="7 8">
    <name type="scientific">Caballeronia concitans</name>
    <dbReference type="NCBI Taxonomy" id="1777133"/>
    <lineage>
        <taxon>Bacteria</taxon>
        <taxon>Pseudomonadati</taxon>
        <taxon>Pseudomonadota</taxon>
        <taxon>Betaproteobacteria</taxon>
        <taxon>Burkholderiales</taxon>
        <taxon>Burkholderiaceae</taxon>
        <taxon>Caballeronia</taxon>
    </lineage>
</organism>
<keyword evidence="4" id="KW-0067">ATP-binding</keyword>
<keyword evidence="2" id="KW-0547">Nucleotide-binding</keyword>
<evidence type="ECO:0000256" key="5">
    <source>
        <dbReference type="ARBA" id="ARBA00023137"/>
    </source>
</evidence>
<dbReference type="NCBIfam" id="TIGR01007">
    <property type="entry name" value="eps_fam"/>
    <property type="match status" value="1"/>
</dbReference>
<dbReference type="GO" id="GO:0004713">
    <property type="term" value="F:protein tyrosine kinase activity"/>
    <property type="evidence" value="ECO:0007669"/>
    <property type="project" value="UniProtKB-KW"/>
</dbReference>
<comment type="caution">
    <text evidence="7">The sequence shown here is derived from an EMBL/GenBank/DDBJ whole genome shotgun (WGS) entry which is preliminary data.</text>
</comment>
<dbReference type="InterPro" id="IPR025669">
    <property type="entry name" value="AAA_dom"/>
</dbReference>
<evidence type="ECO:0000256" key="2">
    <source>
        <dbReference type="ARBA" id="ARBA00022741"/>
    </source>
</evidence>
<evidence type="ECO:0000259" key="6">
    <source>
        <dbReference type="Pfam" id="PF13614"/>
    </source>
</evidence>
<dbReference type="CDD" id="cd05387">
    <property type="entry name" value="BY-kinase"/>
    <property type="match status" value="1"/>
</dbReference>
<dbReference type="InterPro" id="IPR027417">
    <property type="entry name" value="P-loop_NTPase"/>
</dbReference>
<evidence type="ECO:0000256" key="3">
    <source>
        <dbReference type="ARBA" id="ARBA00022777"/>
    </source>
</evidence>
<dbReference type="Gene3D" id="3.40.50.300">
    <property type="entry name" value="P-loop containing nucleotide triphosphate hydrolases"/>
    <property type="match status" value="1"/>
</dbReference>
<name>A0A658QVA6_9BURK</name>
<feature type="domain" description="AAA" evidence="6">
    <location>
        <begin position="30"/>
        <end position="164"/>
    </location>
</feature>
<dbReference type="InterPro" id="IPR005702">
    <property type="entry name" value="Wzc-like_C"/>
</dbReference>
<protein>
    <submittedName>
        <fullName evidence="7">Exopolysaccharide biosynthesis protein</fullName>
    </submittedName>
</protein>
<keyword evidence="8" id="KW-1185">Reference proteome</keyword>
<keyword evidence="1" id="KW-0808">Transferase</keyword>
<evidence type="ECO:0000313" key="8">
    <source>
        <dbReference type="Proteomes" id="UP000198263"/>
    </source>
</evidence>
<dbReference type="AlphaFoldDB" id="A0A658QVA6"/>
<dbReference type="Pfam" id="PF13614">
    <property type="entry name" value="AAA_31"/>
    <property type="match status" value="1"/>
</dbReference>
<dbReference type="EMBL" id="FCNV02000002">
    <property type="protein sequence ID" value="SAL24214.1"/>
    <property type="molecule type" value="Genomic_DNA"/>
</dbReference>
<proteinExistence type="predicted"/>
<accession>A0A658QVA6</accession>
<dbReference type="Proteomes" id="UP000198263">
    <property type="component" value="Unassembled WGS sequence"/>
</dbReference>
<keyword evidence="5" id="KW-0829">Tyrosine-protein kinase</keyword>
<evidence type="ECO:0000256" key="4">
    <source>
        <dbReference type="ARBA" id="ARBA00022840"/>
    </source>
</evidence>
<evidence type="ECO:0000256" key="1">
    <source>
        <dbReference type="ARBA" id="ARBA00022679"/>
    </source>
</evidence>
<reference evidence="7 8" key="1">
    <citation type="submission" date="2016-01" db="EMBL/GenBank/DDBJ databases">
        <authorList>
            <person name="Peeters C."/>
        </authorList>
    </citation>
    <scope>NUCLEOTIDE SEQUENCE [LARGE SCALE GENOMIC DNA]</scope>
    <source>
        <strain evidence="7">LMG 29315</strain>
    </source>
</reference>
<dbReference type="PANTHER" id="PTHR32309:SF31">
    <property type="entry name" value="CAPSULAR EXOPOLYSACCHARIDE FAMILY"/>
    <property type="match status" value="1"/>
</dbReference>
<evidence type="ECO:0000313" key="7">
    <source>
        <dbReference type="EMBL" id="SAL24214.1"/>
    </source>
</evidence>
<dbReference type="GO" id="GO:0005524">
    <property type="term" value="F:ATP binding"/>
    <property type="evidence" value="ECO:0007669"/>
    <property type="project" value="UniProtKB-KW"/>
</dbReference>